<evidence type="ECO:0000313" key="12">
    <source>
        <dbReference type="Proteomes" id="UP000054359"/>
    </source>
</evidence>
<feature type="non-terminal residue" evidence="11">
    <location>
        <position position="1446"/>
    </location>
</feature>
<gene>
    <name evidence="11" type="ORF">X975_04759</name>
</gene>
<dbReference type="PANTHER" id="PTHR23079">
    <property type="entry name" value="RNA-DEPENDENT RNA POLYMERASE"/>
    <property type="match status" value="1"/>
</dbReference>
<dbReference type="Proteomes" id="UP000054359">
    <property type="component" value="Unassembled WGS sequence"/>
</dbReference>
<evidence type="ECO:0000256" key="1">
    <source>
        <dbReference type="ARBA" id="ARBA00005762"/>
    </source>
</evidence>
<dbReference type="Pfam" id="PF26253">
    <property type="entry name" value="RdRP_head"/>
    <property type="match status" value="1"/>
</dbReference>
<keyword evidence="3 8" id="KW-0808">Transferase</keyword>
<sequence>MAENMLKFTIVFRANTANENDVKEKTEEFFEIFHRKKNFSSEINILKSRNIDTDPIYQAKLYEMEVHVKILEDEDHFQSGDYCAKLFEEWCNERDNVLSKSWLRLINCSCLEKTFKQFHCDVRAKEIAFGTFPNMQQFVQQYQFATEINDGEIISTFLYDMKQFIVYSYCSHENCSKFKFVVDYKAIVRVLVDISNEGNVQIFFNLQHIPLIYREKKKQDENQRRWFENEMRSGEKSVFLVTDQEYQEKYWERTLTFGCEFENFVSHLSEIGGCLVFKIVILEKFIVNDIIERLIQRCSSNIHFYYSHIRTVVPKVKYFDIQNLLYYSVNLRSDPKKDADSDTVFNCQFAWEAITRKSFEIRDQLNLMNKTEGNLFQLNLLKIRLKTYFNSNAEALVNSLYHISEMIDRRDIFTFCDALADLFQYYSWEESNELELPEEMCLVRRMIITPSRIMFLQPYEHFNNRVIRKYEADNMLKVLIQEDNSSSFTPAVRNHSEAKKFMDEVMGKTLKEGIWIGPRHYELLASSNSQLKEHSIWMYAKDQKGNTAESIRKWMGDFSHINSVAKYMARMGQCFSSSTKVVPKKLSAHNIVYIEDIKSDDGKYIFSDGVGMISTELAMEVRKVFQVRPSQELENLESVYQPSAFQIRFKGCKGMITETPSLPGRQLRIRPSMEKFKCESSSHLEIIKQSAPRAMFLNRPFITILEQLGVKPQVFLELQKDMMFDLTESLINDKAAYKTLKRYTSLDYPYRKLFRAGISMSEEPFFRSLLLSVYKTAIGKLQSKTNIAVPPESGRNMLGVIDETKTLEYGQVFVQYSTELGNTESETVILERTVVVTKNPCMHPGDVRKLQAVDVPALHHIKDCIVFPAKGERPHPDEMAGSDLDGDEYVVIWLDDLMFPNDNFPPMEYTPHKEIIHEGEITVSDMTDFFYEYLMNGDVGILGSAHLAWADKEGIFSKVCMDIAKKYALAVDFAKSGSTCSLQPKERPKCYPDFMQKAALNNSYVSENALGLLYRVARNLESCVNGINALNQHCSPDSNLEYSGWDIYKQKAENFRKKYANRVKSILKKYGLKTEIEVLSGYISETKDTSQNIYDVTELCKNYFLNSMKNFRLKFEKQCLSLTKSDNSLKDIKHRMASAWYMVTYCNSDTSVLSFPWIVSDVLCEVREKNLRRFPSDPRNSFVKSSDTFLLEQFSDFVENSDVCCCTSILQIIVEKWMRKSSASLGIRTGENAFCDQLIQRILSSFHENSKKKCCSFKGNTCSCEKKDSCSPMKLILEFLRFYASEGNKHLENSQALSEERKDCDNFLKLNLQSVALQTYASVAVSRDYRYLGLLNDATTAFEEDGSYEEGYPIRIPVNEDIQSVITLDVDEVKRILKSESGVREIFIKPGKVGKGNWFLLVNSVGTVSQKWKLEQLLMDQNISTFIRSRLQNSYHRNHLSKQREN</sequence>
<evidence type="ECO:0000256" key="3">
    <source>
        <dbReference type="ARBA" id="ARBA00022679"/>
    </source>
</evidence>
<dbReference type="InterPro" id="IPR057596">
    <property type="entry name" value="RDRP_core"/>
</dbReference>
<dbReference type="EC" id="2.7.7.48" evidence="8"/>
<evidence type="ECO:0000256" key="2">
    <source>
        <dbReference type="ARBA" id="ARBA00022484"/>
    </source>
</evidence>
<feature type="domain" description="RDRP core" evidence="9">
    <location>
        <begin position="448"/>
        <end position="1015"/>
    </location>
</feature>
<organism evidence="11 12">
    <name type="scientific">Stegodyphus mimosarum</name>
    <name type="common">African social velvet spider</name>
    <dbReference type="NCBI Taxonomy" id="407821"/>
    <lineage>
        <taxon>Eukaryota</taxon>
        <taxon>Metazoa</taxon>
        <taxon>Ecdysozoa</taxon>
        <taxon>Arthropoda</taxon>
        <taxon>Chelicerata</taxon>
        <taxon>Arachnida</taxon>
        <taxon>Araneae</taxon>
        <taxon>Araneomorphae</taxon>
        <taxon>Entelegynae</taxon>
        <taxon>Eresoidea</taxon>
        <taxon>Eresidae</taxon>
        <taxon>Stegodyphus</taxon>
    </lineage>
</organism>
<dbReference type="GO" id="GO:0030422">
    <property type="term" value="P:siRNA processing"/>
    <property type="evidence" value="ECO:0007669"/>
    <property type="project" value="TreeGrafter"/>
</dbReference>
<dbReference type="PANTHER" id="PTHR23079:SF55">
    <property type="entry name" value="RNA-DIRECTED RNA POLYMERASE"/>
    <property type="match status" value="1"/>
</dbReference>
<keyword evidence="4 8" id="KW-0548">Nucleotidyltransferase</keyword>
<comment type="similarity">
    <text evidence="1 8">Belongs to the RdRP family.</text>
</comment>
<comment type="catalytic activity">
    <reaction evidence="7 8">
        <text>RNA(n) + a ribonucleoside 5'-triphosphate = RNA(n+1) + diphosphate</text>
        <dbReference type="Rhea" id="RHEA:21248"/>
        <dbReference type="Rhea" id="RHEA-COMP:14527"/>
        <dbReference type="Rhea" id="RHEA-COMP:17342"/>
        <dbReference type="ChEBI" id="CHEBI:33019"/>
        <dbReference type="ChEBI" id="CHEBI:61557"/>
        <dbReference type="ChEBI" id="CHEBI:140395"/>
        <dbReference type="EC" id="2.7.7.48"/>
    </reaction>
</comment>
<dbReference type="GO" id="GO:0031380">
    <property type="term" value="C:nuclear RNA-directed RNA polymerase complex"/>
    <property type="evidence" value="ECO:0007669"/>
    <property type="project" value="TreeGrafter"/>
</dbReference>
<accession>A0A087UPL5</accession>
<feature type="domain" description="RDRP C-terminal head" evidence="10">
    <location>
        <begin position="1037"/>
        <end position="1173"/>
    </location>
</feature>
<dbReference type="GO" id="GO:0003723">
    <property type="term" value="F:RNA binding"/>
    <property type="evidence" value="ECO:0007669"/>
    <property type="project" value="UniProtKB-KW"/>
</dbReference>
<dbReference type="STRING" id="407821.A0A087UPL5"/>
<dbReference type="InterPro" id="IPR007855">
    <property type="entry name" value="RDRP"/>
</dbReference>
<evidence type="ECO:0000256" key="8">
    <source>
        <dbReference type="RuleBase" id="RU363098"/>
    </source>
</evidence>
<keyword evidence="5 8" id="KW-0694">RNA-binding</keyword>
<evidence type="ECO:0000259" key="10">
    <source>
        <dbReference type="Pfam" id="PF26253"/>
    </source>
</evidence>
<dbReference type="OrthoDB" id="6513042at2759"/>
<keyword evidence="2 8" id="KW-0696">RNA-directed RNA polymerase</keyword>
<evidence type="ECO:0000259" key="9">
    <source>
        <dbReference type="Pfam" id="PF05183"/>
    </source>
</evidence>
<protein>
    <recommendedName>
        <fullName evidence="8">RNA-dependent RNA polymerase</fullName>
        <ecNumber evidence="8">2.7.7.48</ecNumber>
    </recommendedName>
</protein>
<reference evidence="11 12" key="1">
    <citation type="submission" date="2013-11" db="EMBL/GenBank/DDBJ databases">
        <title>Genome sequencing of Stegodyphus mimosarum.</title>
        <authorList>
            <person name="Bechsgaard J."/>
        </authorList>
    </citation>
    <scope>NUCLEOTIDE SEQUENCE [LARGE SCALE GENOMIC DNA]</scope>
</reference>
<evidence type="ECO:0000256" key="6">
    <source>
        <dbReference type="ARBA" id="ARBA00023158"/>
    </source>
</evidence>
<keyword evidence="12" id="KW-1185">Reference proteome</keyword>
<dbReference type="Pfam" id="PF05183">
    <property type="entry name" value="RdRP"/>
    <property type="match status" value="1"/>
</dbReference>
<dbReference type="InterPro" id="IPR058752">
    <property type="entry name" value="RDRP_C_head"/>
</dbReference>
<evidence type="ECO:0000313" key="11">
    <source>
        <dbReference type="EMBL" id="KFM79304.1"/>
    </source>
</evidence>
<name>A0A087UPL5_STEMI</name>
<evidence type="ECO:0000256" key="5">
    <source>
        <dbReference type="ARBA" id="ARBA00022884"/>
    </source>
</evidence>
<keyword evidence="6" id="KW-0943">RNA-mediated gene silencing</keyword>
<evidence type="ECO:0000256" key="7">
    <source>
        <dbReference type="ARBA" id="ARBA00048744"/>
    </source>
</evidence>
<dbReference type="GO" id="GO:0003968">
    <property type="term" value="F:RNA-directed RNA polymerase activity"/>
    <property type="evidence" value="ECO:0007669"/>
    <property type="project" value="UniProtKB-KW"/>
</dbReference>
<proteinExistence type="inferred from homology"/>
<evidence type="ECO:0000256" key="4">
    <source>
        <dbReference type="ARBA" id="ARBA00022695"/>
    </source>
</evidence>
<dbReference type="EMBL" id="KK120899">
    <property type="protein sequence ID" value="KFM79304.1"/>
    <property type="molecule type" value="Genomic_DNA"/>
</dbReference>